<proteinExistence type="predicted"/>
<name>A0A150K506_HEYCO</name>
<comment type="subcellular location">
    <subcellularLocation>
        <location evidence="1">Membrane</location>
    </subcellularLocation>
</comment>
<feature type="transmembrane region" description="Helical" evidence="5">
    <location>
        <begin position="37"/>
        <end position="56"/>
    </location>
</feature>
<dbReference type="NCBIfam" id="TIGR01592">
    <property type="entry name" value="holin_SPP1"/>
    <property type="match status" value="1"/>
</dbReference>
<evidence type="ECO:0000256" key="1">
    <source>
        <dbReference type="ARBA" id="ARBA00004370"/>
    </source>
</evidence>
<evidence type="ECO:0000256" key="5">
    <source>
        <dbReference type="SAM" id="Phobius"/>
    </source>
</evidence>
<keyword evidence="2 5" id="KW-0812">Transmembrane</keyword>
<dbReference type="Proteomes" id="UP000075288">
    <property type="component" value="Unassembled WGS sequence"/>
</dbReference>
<dbReference type="PROSITE" id="PS51257">
    <property type="entry name" value="PROKAR_LIPOPROTEIN"/>
    <property type="match status" value="1"/>
</dbReference>
<feature type="transmembrane region" description="Helical" evidence="5">
    <location>
        <begin position="12"/>
        <end position="31"/>
    </location>
</feature>
<comment type="caution">
    <text evidence="6">The sequence shown here is derived from an EMBL/GenBank/DDBJ whole genome shotgun (WGS) entry which is preliminary data.</text>
</comment>
<reference evidence="6 7" key="1">
    <citation type="submission" date="2016-01" db="EMBL/GenBank/DDBJ databases">
        <title>Genome Sequences of Twelve Sporeforming Bacillus Species Isolated from Foods.</title>
        <authorList>
            <person name="Berendsen E.M."/>
            <person name="Wells-Bennik M.H."/>
            <person name="Krawcyk A.O."/>
            <person name="De Jong A."/>
            <person name="Holsappel S."/>
            <person name="Eijlander R.T."/>
            <person name="Kuipers O.P."/>
        </authorList>
    </citation>
    <scope>NUCLEOTIDE SEQUENCE [LARGE SCALE GENOMIC DNA]</scope>
    <source>
        <strain evidence="6 7">B4098</strain>
    </source>
</reference>
<protein>
    <recommendedName>
        <fullName evidence="8">Holin</fullName>
    </recommendedName>
</protein>
<dbReference type="AlphaFoldDB" id="A0A150K506"/>
<keyword evidence="4 5" id="KW-0472">Membrane</keyword>
<dbReference type="InterPro" id="IPR006479">
    <property type="entry name" value="Holin"/>
</dbReference>
<evidence type="ECO:0000256" key="4">
    <source>
        <dbReference type="ARBA" id="ARBA00023136"/>
    </source>
</evidence>
<gene>
    <name evidence="6" type="ORF">B4098_3370</name>
</gene>
<dbReference type="PATRIC" id="fig|1398.26.peg.1798"/>
<keyword evidence="3 5" id="KW-1133">Transmembrane helix</keyword>
<evidence type="ECO:0000256" key="3">
    <source>
        <dbReference type="ARBA" id="ARBA00022989"/>
    </source>
</evidence>
<evidence type="ECO:0008006" key="8">
    <source>
        <dbReference type="Google" id="ProtNLM"/>
    </source>
</evidence>
<evidence type="ECO:0000256" key="2">
    <source>
        <dbReference type="ARBA" id="ARBA00022692"/>
    </source>
</evidence>
<organism evidence="6 7">
    <name type="scientific">Heyndrickxia coagulans</name>
    <name type="common">Weizmannia coagulans</name>
    <dbReference type="NCBI Taxonomy" id="1398"/>
    <lineage>
        <taxon>Bacteria</taxon>
        <taxon>Bacillati</taxon>
        <taxon>Bacillota</taxon>
        <taxon>Bacilli</taxon>
        <taxon>Bacillales</taxon>
        <taxon>Bacillaceae</taxon>
        <taxon>Heyndrickxia</taxon>
    </lineage>
</organism>
<dbReference type="Pfam" id="PF04688">
    <property type="entry name" value="Holin_SPP1"/>
    <property type="match status" value="1"/>
</dbReference>
<dbReference type="GO" id="GO:0016020">
    <property type="term" value="C:membrane"/>
    <property type="evidence" value="ECO:0007669"/>
    <property type="project" value="UniProtKB-SubCell"/>
</dbReference>
<accession>A0A150K506</accession>
<evidence type="ECO:0000313" key="6">
    <source>
        <dbReference type="EMBL" id="KYC64677.1"/>
    </source>
</evidence>
<dbReference type="EMBL" id="LQYG01000024">
    <property type="protein sequence ID" value="KYC64677.1"/>
    <property type="molecule type" value="Genomic_DNA"/>
</dbReference>
<sequence>MKMDRGTLIRTLVLFIALLNQILVACGLYKIPGTPEQWTEVLSTVVTAGSAIWAWFKNNYVTAKGKRQKEVLKQQNLTK</sequence>
<evidence type="ECO:0000313" key="7">
    <source>
        <dbReference type="Proteomes" id="UP000075288"/>
    </source>
</evidence>